<evidence type="ECO:0000313" key="9">
    <source>
        <dbReference type="EMBL" id="MBB5790993.1"/>
    </source>
</evidence>
<name>A0A7W9LP41_9ACTN</name>
<dbReference type="Gene3D" id="1.10.1740.10">
    <property type="match status" value="1"/>
</dbReference>
<evidence type="ECO:0000256" key="3">
    <source>
        <dbReference type="ARBA" id="ARBA00023015"/>
    </source>
</evidence>
<dbReference type="GO" id="GO:0006352">
    <property type="term" value="P:DNA-templated transcription initiation"/>
    <property type="evidence" value="ECO:0007669"/>
    <property type="project" value="InterPro"/>
</dbReference>
<dbReference type="NCBIfam" id="TIGR02960">
    <property type="entry name" value="SigX5"/>
    <property type="match status" value="1"/>
</dbReference>
<dbReference type="SUPFAM" id="SSF88659">
    <property type="entry name" value="Sigma3 and sigma4 domains of RNA polymerase sigma factors"/>
    <property type="match status" value="1"/>
</dbReference>
<evidence type="ECO:0000256" key="4">
    <source>
        <dbReference type="ARBA" id="ARBA00023082"/>
    </source>
</evidence>
<proteinExistence type="inferred from homology"/>
<organism evidence="9 10">
    <name type="scientific">Jiangella mangrovi</name>
    <dbReference type="NCBI Taxonomy" id="1524084"/>
    <lineage>
        <taxon>Bacteria</taxon>
        <taxon>Bacillati</taxon>
        <taxon>Actinomycetota</taxon>
        <taxon>Actinomycetes</taxon>
        <taxon>Jiangellales</taxon>
        <taxon>Jiangellaceae</taxon>
        <taxon>Jiangella</taxon>
    </lineage>
</organism>
<dbReference type="GO" id="GO:0003677">
    <property type="term" value="F:DNA binding"/>
    <property type="evidence" value="ECO:0007669"/>
    <property type="project" value="InterPro"/>
</dbReference>
<comment type="similarity">
    <text evidence="1">Belongs to the sigma-70 factor family. ECF subfamily.</text>
</comment>
<evidence type="ECO:0000313" key="10">
    <source>
        <dbReference type="Proteomes" id="UP000542813"/>
    </source>
</evidence>
<dbReference type="Pfam" id="PF08281">
    <property type="entry name" value="Sigma70_r4_2"/>
    <property type="match status" value="1"/>
</dbReference>
<dbReference type="InterPro" id="IPR013325">
    <property type="entry name" value="RNA_pol_sigma_r2"/>
</dbReference>
<protein>
    <submittedName>
        <fullName evidence="9">RNA polymerase sigma-70 factor (ECF subfamily)</fullName>
    </submittedName>
</protein>
<dbReference type="SUPFAM" id="SSF88946">
    <property type="entry name" value="Sigma2 domain of RNA polymerase sigma factors"/>
    <property type="match status" value="1"/>
</dbReference>
<reference evidence="9 10" key="1">
    <citation type="submission" date="2020-08" db="EMBL/GenBank/DDBJ databases">
        <title>Sequencing the genomes of 1000 actinobacteria strains.</title>
        <authorList>
            <person name="Klenk H.-P."/>
        </authorList>
    </citation>
    <scope>NUCLEOTIDE SEQUENCE [LARGE SCALE GENOMIC DNA]</scope>
    <source>
        <strain evidence="9 10">DSM 102122</strain>
    </source>
</reference>
<dbReference type="AlphaFoldDB" id="A0A7W9LP41"/>
<dbReference type="Gene3D" id="1.10.10.10">
    <property type="entry name" value="Winged helix-like DNA-binding domain superfamily/Winged helix DNA-binding domain"/>
    <property type="match status" value="1"/>
</dbReference>
<feature type="compositionally biased region" description="Low complexity" evidence="6">
    <location>
        <begin position="181"/>
        <end position="190"/>
    </location>
</feature>
<dbReference type="GO" id="GO:0016987">
    <property type="term" value="F:sigma factor activity"/>
    <property type="evidence" value="ECO:0007669"/>
    <property type="project" value="UniProtKB-KW"/>
</dbReference>
<dbReference type="InterPro" id="IPR014284">
    <property type="entry name" value="RNA_pol_sigma-70_dom"/>
</dbReference>
<feature type="region of interest" description="Disordered" evidence="6">
    <location>
        <begin position="181"/>
        <end position="200"/>
    </location>
</feature>
<feature type="compositionally biased region" description="Low complexity" evidence="6">
    <location>
        <begin position="315"/>
        <end position="324"/>
    </location>
</feature>
<dbReference type="InterPro" id="IPR039425">
    <property type="entry name" value="RNA_pol_sigma-70-like"/>
</dbReference>
<evidence type="ECO:0000256" key="5">
    <source>
        <dbReference type="ARBA" id="ARBA00023163"/>
    </source>
</evidence>
<evidence type="ECO:0000256" key="6">
    <source>
        <dbReference type="SAM" id="MobiDB-lite"/>
    </source>
</evidence>
<keyword evidence="4" id="KW-0731">Sigma factor</keyword>
<evidence type="ECO:0000256" key="1">
    <source>
        <dbReference type="ARBA" id="ARBA00010641"/>
    </source>
</evidence>
<dbReference type="NCBIfam" id="NF006089">
    <property type="entry name" value="PRK08241.1"/>
    <property type="match status" value="1"/>
</dbReference>
<dbReference type="PANTHER" id="PTHR43133">
    <property type="entry name" value="RNA POLYMERASE ECF-TYPE SIGMA FACTO"/>
    <property type="match status" value="1"/>
</dbReference>
<evidence type="ECO:0000259" key="7">
    <source>
        <dbReference type="Pfam" id="PF04542"/>
    </source>
</evidence>
<dbReference type="InterPro" id="IPR013324">
    <property type="entry name" value="RNA_pol_sigma_r3/r4-like"/>
</dbReference>
<gene>
    <name evidence="9" type="ORF">HD601_005568</name>
</gene>
<accession>A0A7W9LP41</accession>
<sequence>MTSPLLDRARAGDHDAFAELVEPYRRELQLHCYRLLGRLADAEDAVQETLLAAWRGLPEFEGRASVRSWLYRIATHRCLNAIRDGGRRPPPSPVPPFEAPEPTTHTEVPWLQPYPDVLLPESAYLHREQVELAFVEALQQLPPRQTAALVVCDVLGFPLAEAAAMLDTTATAVKGALQRARSTLRSSTTRPPAHGSAEERRLSKEFATAFVADDVDAVVALLTDDAWLAMPPAPHQYVGAAAIAGFLRASAGWRAGRLYSLLPTRANAQPAFGLYLDAAPAGLVVLALDGDRVARITRFMDDTLFPAFGLPRAFSRSPASAAPSGPAPDPAAAPDRW</sequence>
<feature type="region of interest" description="Disordered" evidence="6">
    <location>
        <begin position="84"/>
        <end position="104"/>
    </location>
</feature>
<keyword evidence="5" id="KW-0804">Transcription</keyword>
<feature type="domain" description="RNA polymerase sigma factor 70 region 4 type 2" evidence="8">
    <location>
        <begin position="133"/>
        <end position="184"/>
    </location>
</feature>
<evidence type="ECO:0000259" key="8">
    <source>
        <dbReference type="Pfam" id="PF08281"/>
    </source>
</evidence>
<dbReference type="Proteomes" id="UP000542813">
    <property type="component" value="Unassembled WGS sequence"/>
</dbReference>
<feature type="compositionally biased region" description="Pro residues" evidence="6">
    <location>
        <begin position="88"/>
        <end position="99"/>
    </location>
</feature>
<keyword evidence="3" id="KW-0805">Transcription regulation</keyword>
<dbReference type="InterPro" id="IPR014305">
    <property type="entry name" value="RNA_pol_sigma-G_actinobac"/>
</dbReference>
<dbReference type="Pfam" id="PF04542">
    <property type="entry name" value="Sigma70_r2"/>
    <property type="match status" value="1"/>
</dbReference>
<dbReference type="RefSeq" id="WP_184827429.1">
    <property type="nucleotide sequence ID" value="NZ_JACHMM010000001.1"/>
</dbReference>
<feature type="domain" description="RNA polymerase sigma-70 region 2" evidence="7">
    <location>
        <begin position="20"/>
        <end position="87"/>
    </location>
</feature>
<dbReference type="InterPro" id="IPR036388">
    <property type="entry name" value="WH-like_DNA-bd_sf"/>
</dbReference>
<dbReference type="InterPro" id="IPR007627">
    <property type="entry name" value="RNA_pol_sigma70_r2"/>
</dbReference>
<dbReference type="NCBIfam" id="TIGR02937">
    <property type="entry name" value="sigma70-ECF"/>
    <property type="match status" value="1"/>
</dbReference>
<feature type="region of interest" description="Disordered" evidence="6">
    <location>
        <begin position="315"/>
        <end position="337"/>
    </location>
</feature>
<dbReference type="PANTHER" id="PTHR43133:SF65">
    <property type="entry name" value="ECF RNA POLYMERASE SIGMA FACTOR SIGG"/>
    <property type="match status" value="1"/>
</dbReference>
<comment type="caution">
    <text evidence="9">The sequence shown here is derived from an EMBL/GenBank/DDBJ whole genome shotgun (WGS) entry which is preliminary data.</text>
</comment>
<dbReference type="InterPro" id="IPR013249">
    <property type="entry name" value="RNA_pol_sigma70_r4_t2"/>
</dbReference>
<evidence type="ECO:0000256" key="2">
    <source>
        <dbReference type="ARBA" id="ARBA00011344"/>
    </source>
</evidence>
<comment type="subunit">
    <text evidence="2">Interacts transiently with the RNA polymerase catalytic core formed by RpoA, RpoB, RpoC and RpoZ (2 alpha, 1 beta, 1 beta' and 1 omega subunit) to form the RNA polymerase holoenzyme that can initiate transcription.</text>
</comment>
<dbReference type="InterPro" id="IPR032710">
    <property type="entry name" value="NTF2-like_dom_sf"/>
</dbReference>
<dbReference type="EMBL" id="JACHMM010000001">
    <property type="protein sequence ID" value="MBB5790993.1"/>
    <property type="molecule type" value="Genomic_DNA"/>
</dbReference>
<dbReference type="Gene3D" id="3.10.450.50">
    <property type="match status" value="1"/>
</dbReference>
<dbReference type="SUPFAM" id="SSF54427">
    <property type="entry name" value="NTF2-like"/>
    <property type="match status" value="1"/>
</dbReference>
<keyword evidence="10" id="KW-1185">Reference proteome</keyword>